<dbReference type="SUPFAM" id="SSF64397">
    <property type="entry name" value="Hsp33 domain"/>
    <property type="match status" value="1"/>
</dbReference>
<dbReference type="Gene3D" id="3.90.1280.10">
    <property type="entry name" value="HSP33 redox switch-like"/>
    <property type="match status" value="1"/>
</dbReference>
<keyword evidence="4" id="KW-0143">Chaperone</keyword>
<dbReference type="PANTHER" id="PTHR30111:SF1">
    <property type="entry name" value="33 KDA CHAPERONIN"/>
    <property type="match status" value="1"/>
</dbReference>
<evidence type="ECO:0000256" key="5">
    <source>
        <dbReference type="ARBA" id="ARBA00023284"/>
    </source>
</evidence>
<keyword evidence="3" id="KW-1015">Disulfide bond</keyword>
<keyword evidence="2" id="KW-0862">Zinc</keyword>
<dbReference type="PANTHER" id="PTHR30111">
    <property type="entry name" value="33 KDA CHAPERONIN"/>
    <property type="match status" value="1"/>
</dbReference>
<dbReference type="RefSeq" id="WP_280101895.1">
    <property type="nucleotide sequence ID" value="NZ_CP122979.1"/>
</dbReference>
<keyword evidence="5" id="KW-0676">Redox-active center</keyword>
<dbReference type="InterPro" id="IPR016153">
    <property type="entry name" value="Heat_shock_Hsp33_N"/>
</dbReference>
<protein>
    <submittedName>
        <fullName evidence="6">Hsp33 family molecular chaperone HslO</fullName>
    </submittedName>
</protein>
<dbReference type="EMBL" id="CP122979">
    <property type="protein sequence ID" value="WGI36594.1"/>
    <property type="molecule type" value="Genomic_DNA"/>
</dbReference>
<gene>
    <name evidence="6" type="ORF">QEG99_03980</name>
</gene>
<dbReference type="InterPro" id="IPR000397">
    <property type="entry name" value="Heat_shock_Hsp33"/>
</dbReference>
<evidence type="ECO:0000313" key="7">
    <source>
        <dbReference type="Proteomes" id="UP001179842"/>
    </source>
</evidence>
<dbReference type="InterPro" id="IPR016154">
    <property type="entry name" value="Heat_shock_Hsp33_C"/>
</dbReference>
<keyword evidence="1" id="KW-0963">Cytoplasm</keyword>
<dbReference type="SUPFAM" id="SSF118352">
    <property type="entry name" value="HSP33 redox switch-like"/>
    <property type="match status" value="1"/>
</dbReference>
<keyword evidence="7" id="KW-1185">Reference proteome</keyword>
<accession>A0ABY8LTM8</accession>
<dbReference type="Gene3D" id="3.55.30.10">
    <property type="entry name" value="Hsp33 domain"/>
    <property type="match status" value="1"/>
</dbReference>
<evidence type="ECO:0000256" key="3">
    <source>
        <dbReference type="ARBA" id="ARBA00023157"/>
    </source>
</evidence>
<sequence>MDSVKILIKNNIRIIASNVTDVCQKAIEYQETLPFTSLILAKAISVFAPLSFILSAKEGKVTSFIKSDGAIKNLIVESKNDGSIRALIGNPNIETEKDDSDFENTPLILGIGNEGILRITRTSGTHTFGGEVKLVKSDLITDLAYYFEVSEQIFTAIRSTVKFENKNKIQRANSIIFQLLPNHQEDDIVWIENFIKNNDLETTNLQDYINKMEANLLSEKPIFWKCEFDRNKVISVLQDVVKKEKNDLFENDEKIEIECHFCKEKFYFSREEIS</sequence>
<evidence type="ECO:0000256" key="4">
    <source>
        <dbReference type="ARBA" id="ARBA00023186"/>
    </source>
</evidence>
<proteinExistence type="predicted"/>
<dbReference type="PIRSF" id="PIRSF005261">
    <property type="entry name" value="Heat_shock_Hsp33"/>
    <property type="match status" value="1"/>
</dbReference>
<evidence type="ECO:0000256" key="1">
    <source>
        <dbReference type="ARBA" id="ARBA00022490"/>
    </source>
</evidence>
<reference evidence="6" key="1">
    <citation type="submission" date="2023-04" db="EMBL/GenBank/DDBJ databases">
        <title>Completed genome of Mycoplasma lagogenitalium type strain 12MS.</title>
        <authorList>
            <person name="Spergser J."/>
        </authorList>
    </citation>
    <scope>NUCLEOTIDE SEQUENCE</scope>
    <source>
        <strain evidence="6">12MS</strain>
    </source>
</reference>
<organism evidence="6 7">
    <name type="scientific">Mesomycoplasma lagogenitalium</name>
    <dbReference type="NCBI Taxonomy" id="171286"/>
    <lineage>
        <taxon>Bacteria</taxon>
        <taxon>Bacillati</taxon>
        <taxon>Mycoplasmatota</taxon>
        <taxon>Mycoplasmoidales</taxon>
        <taxon>Metamycoplasmataceae</taxon>
        <taxon>Mesomycoplasma</taxon>
    </lineage>
</organism>
<evidence type="ECO:0000313" key="6">
    <source>
        <dbReference type="EMBL" id="WGI36594.1"/>
    </source>
</evidence>
<dbReference type="Pfam" id="PF01430">
    <property type="entry name" value="HSP33"/>
    <property type="match status" value="1"/>
</dbReference>
<name>A0ABY8LTM8_9BACT</name>
<evidence type="ECO:0000256" key="2">
    <source>
        <dbReference type="ARBA" id="ARBA00022833"/>
    </source>
</evidence>
<dbReference type="Proteomes" id="UP001179842">
    <property type="component" value="Chromosome"/>
</dbReference>